<name>A0A9D4BJY8_DREPO</name>
<dbReference type="AlphaFoldDB" id="A0A9D4BJY8"/>
<keyword evidence="2" id="KW-1185">Reference proteome</keyword>
<protein>
    <submittedName>
        <fullName evidence="1">Uncharacterized protein</fullName>
    </submittedName>
</protein>
<accession>A0A9D4BJY8</accession>
<organism evidence="1 2">
    <name type="scientific">Dreissena polymorpha</name>
    <name type="common">Zebra mussel</name>
    <name type="synonym">Mytilus polymorpha</name>
    <dbReference type="NCBI Taxonomy" id="45954"/>
    <lineage>
        <taxon>Eukaryota</taxon>
        <taxon>Metazoa</taxon>
        <taxon>Spiralia</taxon>
        <taxon>Lophotrochozoa</taxon>
        <taxon>Mollusca</taxon>
        <taxon>Bivalvia</taxon>
        <taxon>Autobranchia</taxon>
        <taxon>Heteroconchia</taxon>
        <taxon>Euheterodonta</taxon>
        <taxon>Imparidentia</taxon>
        <taxon>Neoheterodontei</taxon>
        <taxon>Myida</taxon>
        <taxon>Dreissenoidea</taxon>
        <taxon>Dreissenidae</taxon>
        <taxon>Dreissena</taxon>
    </lineage>
</organism>
<dbReference type="Proteomes" id="UP000828390">
    <property type="component" value="Unassembled WGS sequence"/>
</dbReference>
<dbReference type="EMBL" id="JAIWYP010000016">
    <property type="protein sequence ID" value="KAH3697554.1"/>
    <property type="molecule type" value="Genomic_DNA"/>
</dbReference>
<evidence type="ECO:0000313" key="2">
    <source>
        <dbReference type="Proteomes" id="UP000828390"/>
    </source>
</evidence>
<reference evidence="1" key="2">
    <citation type="submission" date="2020-11" db="EMBL/GenBank/DDBJ databases">
        <authorList>
            <person name="McCartney M.A."/>
            <person name="Auch B."/>
            <person name="Kono T."/>
            <person name="Mallez S."/>
            <person name="Becker A."/>
            <person name="Gohl D.M."/>
            <person name="Silverstein K.A.T."/>
            <person name="Koren S."/>
            <person name="Bechman K.B."/>
            <person name="Herman A."/>
            <person name="Abrahante J.E."/>
            <person name="Garbe J."/>
        </authorList>
    </citation>
    <scope>NUCLEOTIDE SEQUENCE</scope>
    <source>
        <strain evidence="1">Duluth1</strain>
        <tissue evidence="1">Whole animal</tissue>
    </source>
</reference>
<dbReference type="Pfam" id="PF03564">
    <property type="entry name" value="DUF1759"/>
    <property type="match status" value="1"/>
</dbReference>
<comment type="caution">
    <text evidence="1">The sequence shown here is derived from an EMBL/GenBank/DDBJ whole genome shotgun (WGS) entry which is preliminary data.</text>
</comment>
<gene>
    <name evidence="1" type="ORF">DPMN_085057</name>
</gene>
<reference evidence="1" key="1">
    <citation type="journal article" date="2019" name="bioRxiv">
        <title>The Genome of the Zebra Mussel, Dreissena polymorpha: A Resource for Invasive Species Research.</title>
        <authorList>
            <person name="McCartney M.A."/>
            <person name="Auch B."/>
            <person name="Kono T."/>
            <person name="Mallez S."/>
            <person name="Zhang Y."/>
            <person name="Obille A."/>
            <person name="Becker A."/>
            <person name="Abrahante J.E."/>
            <person name="Garbe J."/>
            <person name="Badalamenti J.P."/>
            <person name="Herman A."/>
            <person name="Mangelson H."/>
            <person name="Liachko I."/>
            <person name="Sullivan S."/>
            <person name="Sone E.D."/>
            <person name="Koren S."/>
            <person name="Silverstein K.A.T."/>
            <person name="Beckman K.B."/>
            <person name="Gohl D.M."/>
        </authorList>
    </citation>
    <scope>NUCLEOTIDE SEQUENCE</scope>
    <source>
        <strain evidence="1">Duluth1</strain>
        <tissue evidence="1">Whole animal</tissue>
    </source>
</reference>
<sequence length="59" mass="6772">MHSNINLTNVQKFGYLKDQLEGTAAMTVQGFALTNAKYMRAVDLLRERYGSFIPRCKPY</sequence>
<evidence type="ECO:0000313" key="1">
    <source>
        <dbReference type="EMBL" id="KAH3697554.1"/>
    </source>
</evidence>
<proteinExistence type="predicted"/>
<dbReference type="InterPro" id="IPR005312">
    <property type="entry name" value="DUF1759"/>
</dbReference>